<dbReference type="GO" id="GO:0009279">
    <property type="term" value="C:cell outer membrane"/>
    <property type="evidence" value="ECO:0007669"/>
    <property type="project" value="UniProtKB-SubCell"/>
</dbReference>
<accession>A0ABD4A2K9</accession>
<organism evidence="7 8">
    <name type="scientific">Caldibacillus thermoamylovorans</name>
    <dbReference type="NCBI Taxonomy" id="35841"/>
    <lineage>
        <taxon>Bacteria</taxon>
        <taxon>Bacillati</taxon>
        <taxon>Bacillota</taxon>
        <taxon>Bacilli</taxon>
        <taxon>Bacillales</taxon>
        <taxon>Bacillaceae</taxon>
        <taxon>Caldibacillus</taxon>
    </lineage>
</organism>
<dbReference type="Pfam" id="PF00691">
    <property type="entry name" value="OmpA"/>
    <property type="match status" value="1"/>
</dbReference>
<name>A0ABD4A2K9_9BACI</name>
<keyword evidence="3" id="KW-0998">Cell outer membrane</keyword>
<feature type="region of interest" description="Disordered" evidence="5">
    <location>
        <begin position="30"/>
        <end position="57"/>
    </location>
</feature>
<reference evidence="7 8" key="1">
    <citation type="submission" date="2015-01" db="EMBL/GenBank/DDBJ databases">
        <title>Draft Genome Sequences of Four Bacillus thermoamylovorans Strains, Isolated From Food Products.</title>
        <authorList>
            <person name="Krawcyk A.O."/>
            <person name="Berendsen E.M."/>
            <person name="Eijlander R.T."/>
            <person name="de Jong A."/>
            <person name="Wells-Bennik M."/>
            <person name="Kuipers O.P."/>
        </authorList>
    </citation>
    <scope>NUCLEOTIDE SEQUENCE [LARGE SCALE GENOMIC DNA]</scope>
    <source>
        <strain evidence="7 8">B4167</strain>
    </source>
</reference>
<gene>
    <name evidence="7" type="ORF">B4167_0148</name>
</gene>
<dbReference type="Proteomes" id="UP000032076">
    <property type="component" value="Unassembled WGS sequence"/>
</dbReference>
<feature type="compositionally biased region" description="Basic and acidic residues" evidence="5">
    <location>
        <begin position="44"/>
        <end position="57"/>
    </location>
</feature>
<comment type="subcellular location">
    <subcellularLocation>
        <location evidence="1">Cell outer membrane</location>
    </subcellularLocation>
</comment>
<dbReference type="CDD" id="cd07185">
    <property type="entry name" value="OmpA_C-like"/>
    <property type="match status" value="1"/>
</dbReference>
<dbReference type="AlphaFoldDB" id="A0ABD4A2K9"/>
<dbReference type="PANTHER" id="PTHR30329:SF21">
    <property type="entry name" value="LIPOPROTEIN YIAD-RELATED"/>
    <property type="match status" value="1"/>
</dbReference>
<evidence type="ECO:0000313" key="7">
    <source>
        <dbReference type="EMBL" id="KIO70731.1"/>
    </source>
</evidence>
<dbReference type="InterPro" id="IPR050330">
    <property type="entry name" value="Bact_OuterMem_StrucFunc"/>
</dbReference>
<evidence type="ECO:0000256" key="4">
    <source>
        <dbReference type="PROSITE-ProRule" id="PRU00473"/>
    </source>
</evidence>
<dbReference type="PRINTS" id="PR01021">
    <property type="entry name" value="OMPADOMAIN"/>
</dbReference>
<dbReference type="InterPro" id="IPR036737">
    <property type="entry name" value="OmpA-like_sf"/>
</dbReference>
<dbReference type="PROSITE" id="PS51123">
    <property type="entry name" value="OMPA_2"/>
    <property type="match status" value="1"/>
</dbReference>
<comment type="caution">
    <text evidence="7">The sequence shown here is derived from an EMBL/GenBank/DDBJ whole genome shotgun (WGS) entry which is preliminary data.</text>
</comment>
<protein>
    <recommendedName>
        <fullName evidence="6">OmpA-like domain-containing protein</fullName>
    </recommendedName>
</protein>
<evidence type="ECO:0000256" key="1">
    <source>
        <dbReference type="ARBA" id="ARBA00004442"/>
    </source>
</evidence>
<dbReference type="EMBL" id="JXLU01000138">
    <property type="protein sequence ID" value="KIO70731.1"/>
    <property type="molecule type" value="Genomic_DNA"/>
</dbReference>
<feature type="domain" description="OmpA-like" evidence="6">
    <location>
        <begin position="349"/>
        <end position="468"/>
    </location>
</feature>
<dbReference type="InterPro" id="IPR006665">
    <property type="entry name" value="OmpA-like"/>
</dbReference>
<proteinExistence type="predicted"/>
<dbReference type="PROSITE" id="PS51257">
    <property type="entry name" value="PROKAR_LIPOPROTEIN"/>
    <property type="match status" value="1"/>
</dbReference>
<evidence type="ECO:0000259" key="6">
    <source>
        <dbReference type="PROSITE" id="PS51123"/>
    </source>
</evidence>
<dbReference type="Gene3D" id="3.30.1330.60">
    <property type="entry name" value="OmpA-like domain"/>
    <property type="match status" value="1"/>
</dbReference>
<keyword evidence="2 4" id="KW-0472">Membrane</keyword>
<dbReference type="PANTHER" id="PTHR30329">
    <property type="entry name" value="STATOR ELEMENT OF FLAGELLAR MOTOR COMPLEX"/>
    <property type="match status" value="1"/>
</dbReference>
<evidence type="ECO:0000256" key="3">
    <source>
        <dbReference type="ARBA" id="ARBA00023237"/>
    </source>
</evidence>
<dbReference type="InterPro" id="IPR006664">
    <property type="entry name" value="OMP_bac"/>
</dbReference>
<evidence type="ECO:0000256" key="5">
    <source>
        <dbReference type="SAM" id="MobiDB-lite"/>
    </source>
</evidence>
<sequence>MVRKSCWFFLILATILFLVGCEEKQTKGEDSSRVAVKNASQADGKQKEESKNNGDKKIPTNIKLSGEIVNENGKIVVKGKSNLMKGTYVEIDWLDRPFSIRNPICLLCEKGTVVDKNGNFTFEIPQDLQDHEYVLVTIEVVLGGLGQPEEIEAVYGEHGENLKGPFVYKHEILEEEYQKIFASVLVSPNGKQTVYPIKSPKREKVPDDYASTKVWIDTKLTNDHHYFYVKGKSNLLEGTRLNAFYYSSKEATLSQNWIGSSAEVVSDGTFFLQIPYDTITESGFIVITSKPNDSHVLETRMKEIYGGQFEKMSGDQVKPNEEGGNMIEVLLYPKPPIVKAPEKTMLTTDDEEIKIQLPDDILFDHDKSDLKPDAQNTLNELIQSLETLKEDTVIQINGHTDSTGDDQYNMTLSENRAKAVEAYLRQSEKVNHMQISIHGFGETRPIAPNNTEEGKAKNRRVEIVINPK</sequence>
<dbReference type="SUPFAM" id="SSF103088">
    <property type="entry name" value="OmpA-like"/>
    <property type="match status" value="1"/>
</dbReference>
<evidence type="ECO:0000256" key="2">
    <source>
        <dbReference type="ARBA" id="ARBA00023136"/>
    </source>
</evidence>
<evidence type="ECO:0000313" key="8">
    <source>
        <dbReference type="Proteomes" id="UP000032076"/>
    </source>
</evidence>